<name>A0A3M7SB91_BRAPC</name>
<dbReference type="Proteomes" id="UP000276133">
    <property type="component" value="Unassembled WGS sequence"/>
</dbReference>
<evidence type="ECO:0000313" key="1">
    <source>
        <dbReference type="EMBL" id="RNA33032.1"/>
    </source>
</evidence>
<protein>
    <submittedName>
        <fullName evidence="1">Uncharacterized protein</fullName>
    </submittedName>
</protein>
<comment type="caution">
    <text evidence="1">The sequence shown here is derived from an EMBL/GenBank/DDBJ whole genome shotgun (WGS) entry which is preliminary data.</text>
</comment>
<gene>
    <name evidence="1" type="ORF">BpHYR1_008415</name>
</gene>
<organism evidence="1 2">
    <name type="scientific">Brachionus plicatilis</name>
    <name type="common">Marine rotifer</name>
    <name type="synonym">Brachionus muelleri</name>
    <dbReference type="NCBI Taxonomy" id="10195"/>
    <lineage>
        <taxon>Eukaryota</taxon>
        <taxon>Metazoa</taxon>
        <taxon>Spiralia</taxon>
        <taxon>Gnathifera</taxon>
        <taxon>Rotifera</taxon>
        <taxon>Eurotatoria</taxon>
        <taxon>Monogononta</taxon>
        <taxon>Pseudotrocha</taxon>
        <taxon>Ploima</taxon>
        <taxon>Brachionidae</taxon>
        <taxon>Brachionus</taxon>
    </lineage>
</organism>
<reference evidence="1 2" key="1">
    <citation type="journal article" date="2018" name="Sci. Rep.">
        <title>Genomic signatures of local adaptation to the degree of environmental predictability in rotifers.</title>
        <authorList>
            <person name="Franch-Gras L."/>
            <person name="Hahn C."/>
            <person name="Garcia-Roger E.M."/>
            <person name="Carmona M.J."/>
            <person name="Serra M."/>
            <person name="Gomez A."/>
        </authorList>
    </citation>
    <scope>NUCLEOTIDE SEQUENCE [LARGE SCALE GENOMIC DNA]</scope>
    <source>
        <strain evidence="1">HYR1</strain>
    </source>
</reference>
<proteinExistence type="predicted"/>
<keyword evidence="2" id="KW-1185">Reference proteome</keyword>
<dbReference type="AlphaFoldDB" id="A0A3M7SB91"/>
<accession>A0A3M7SB91</accession>
<evidence type="ECO:0000313" key="2">
    <source>
        <dbReference type="Proteomes" id="UP000276133"/>
    </source>
</evidence>
<sequence>MMLIGYVIASESGANRMEIRNCLNVLSIASKPAPIYLNVYSFTGQYYALMSLAMEVSIFFKIIFCVEKKSFCAERFEFVLKRETHKCYNREPPGPNRSGMITITAYFFSWIPFKVIKLIDGQNVSNYVLILVTDIKVDIIKKTLIVLAPLRERIERTSEF</sequence>
<dbReference type="EMBL" id="REGN01001707">
    <property type="protein sequence ID" value="RNA33032.1"/>
    <property type="molecule type" value="Genomic_DNA"/>
</dbReference>